<evidence type="ECO:0000313" key="6">
    <source>
        <dbReference type="Proteomes" id="UP001162164"/>
    </source>
</evidence>
<keyword evidence="6" id="KW-1185">Reference proteome</keyword>
<comment type="caution">
    <text evidence="5">The sequence shown here is derived from an EMBL/GenBank/DDBJ whole genome shotgun (WGS) entry which is preliminary data.</text>
</comment>
<keyword evidence="4" id="KW-0472">Membrane</keyword>
<evidence type="ECO:0000313" key="5">
    <source>
        <dbReference type="EMBL" id="KAJ8983901.1"/>
    </source>
</evidence>
<evidence type="ECO:0000256" key="1">
    <source>
        <dbReference type="ARBA" id="ARBA00004123"/>
    </source>
</evidence>
<reference evidence="5" key="1">
    <citation type="journal article" date="2023" name="Insect Mol. Biol.">
        <title>Genome sequencing provides insights into the evolution of gene families encoding plant cell wall-degrading enzymes in longhorned beetles.</title>
        <authorList>
            <person name="Shin N.R."/>
            <person name="Okamura Y."/>
            <person name="Kirsch R."/>
            <person name="Pauchet Y."/>
        </authorList>
    </citation>
    <scope>NUCLEOTIDE SEQUENCE</scope>
    <source>
        <strain evidence="5">MMC_N1</strain>
    </source>
</reference>
<sequence length="387" mass="45062">MVYWTNKEEDCTNSETLFGGVRTAYPSYISQSDERDKQRMYTWKCNFTHKTSKRAAGWYPLLFFVVTGYIFTSPKGMRALKCNTTIVYALHVLQYKDSKILQKRIQFNRFVQQIFLSFGEQSVCHDKGRKWHHLSLHENCGESFTPVFKKNILDLRFQAKHGKKLNYQGTFEKAIHQINENLLYWPGFIKSKCKQRFVKVTQYLIRMRKLQLRRQKLIVPLQNKIERRERRREEKALIAARIEKGVEKTLLDRLKKGVYQDLYNIPQQAFDDALTEKEVESSEEEVEVEKETEGSEFIAASSDEESDVVSSNKYTNMDQSFIQVNNESDSGIPQDVDLDSSFESDSDLEASDMVPPQNKSEPSSIVLFLATDTYPLRVITDSPCLKT</sequence>
<feature type="transmembrane region" description="Helical" evidence="4">
    <location>
        <begin position="56"/>
        <end position="72"/>
    </location>
</feature>
<dbReference type="PANTHER" id="PTHR23405">
    <property type="entry name" value="MAINTENANCE OF KILLER 16 MAK16 PROTEIN-RELATED"/>
    <property type="match status" value="1"/>
</dbReference>
<dbReference type="EMBL" id="JAPWTJ010000055">
    <property type="protein sequence ID" value="KAJ8983901.1"/>
    <property type="molecule type" value="Genomic_DNA"/>
</dbReference>
<dbReference type="InterPro" id="IPR006958">
    <property type="entry name" value="Mak16"/>
</dbReference>
<dbReference type="Proteomes" id="UP001162164">
    <property type="component" value="Unassembled WGS sequence"/>
</dbReference>
<evidence type="ECO:0000256" key="3">
    <source>
        <dbReference type="SAM" id="MobiDB-lite"/>
    </source>
</evidence>
<feature type="compositionally biased region" description="Acidic residues" evidence="3">
    <location>
        <begin position="336"/>
        <end position="350"/>
    </location>
</feature>
<accession>A0ABQ9K012</accession>
<feature type="region of interest" description="Disordered" evidence="3">
    <location>
        <begin position="326"/>
        <end position="361"/>
    </location>
</feature>
<organism evidence="5 6">
    <name type="scientific">Molorchus minor</name>
    <dbReference type="NCBI Taxonomy" id="1323400"/>
    <lineage>
        <taxon>Eukaryota</taxon>
        <taxon>Metazoa</taxon>
        <taxon>Ecdysozoa</taxon>
        <taxon>Arthropoda</taxon>
        <taxon>Hexapoda</taxon>
        <taxon>Insecta</taxon>
        <taxon>Pterygota</taxon>
        <taxon>Neoptera</taxon>
        <taxon>Endopterygota</taxon>
        <taxon>Coleoptera</taxon>
        <taxon>Polyphaga</taxon>
        <taxon>Cucujiformia</taxon>
        <taxon>Chrysomeloidea</taxon>
        <taxon>Cerambycidae</taxon>
        <taxon>Lamiinae</taxon>
        <taxon>Monochamini</taxon>
        <taxon>Molorchus</taxon>
    </lineage>
</organism>
<gene>
    <name evidence="5" type="ORF">NQ317_006705</name>
</gene>
<dbReference type="Pfam" id="PF04874">
    <property type="entry name" value="Mak16"/>
    <property type="match status" value="1"/>
</dbReference>
<name>A0ABQ9K012_9CUCU</name>
<keyword evidence="4" id="KW-1133">Transmembrane helix</keyword>
<proteinExistence type="predicted"/>
<feature type="region of interest" description="Disordered" evidence="3">
    <location>
        <begin position="276"/>
        <end position="295"/>
    </location>
</feature>
<dbReference type="PANTHER" id="PTHR23405:SF4">
    <property type="entry name" value="PROTEIN MAK16 HOMOLOG"/>
    <property type="match status" value="1"/>
</dbReference>
<comment type="subcellular location">
    <subcellularLocation>
        <location evidence="1">Nucleus</location>
    </subcellularLocation>
</comment>
<protein>
    <recommendedName>
        <fullName evidence="7">Protein MAK16 homolog</fullName>
    </recommendedName>
</protein>
<keyword evidence="2" id="KW-0539">Nucleus</keyword>
<feature type="compositionally biased region" description="Acidic residues" evidence="3">
    <location>
        <begin position="281"/>
        <end position="290"/>
    </location>
</feature>
<evidence type="ECO:0000256" key="2">
    <source>
        <dbReference type="ARBA" id="ARBA00023242"/>
    </source>
</evidence>
<evidence type="ECO:0000256" key="4">
    <source>
        <dbReference type="SAM" id="Phobius"/>
    </source>
</evidence>
<evidence type="ECO:0008006" key="7">
    <source>
        <dbReference type="Google" id="ProtNLM"/>
    </source>
</evidence>
<keyword evidence="4" id="KW-0812">Transmembrane</keyword>